<organism evidence="1 2">
    <name type="scientific">Streptomyces albireticuli</name>
    <dbReference type="NCBI Taxonomy" id="1940"/>
    <lineage>
        <taxon>Bacteria</taxon>
        <taxon>Bacillati</taxon>
        <taxon>Actinomycetota</taxon>
        <taxon>Actinomycetes</taxon>
        <taxon>Kitasatosporales</taxon>
        <taxon>Streptomycetaceae</taxon>
        <taxon>Streptomyces</taxon>
    </lineage>
</organism>
<dbReference type="OrthoDB" id="3997787at2"/>
<evidence type="ECO:0008006" key="3">
    <source>
        <dbReference type="Google" id="ProtNLM"/>
    </source>
</evidence>
<dbReference type="SUPFAM" id="SSF56112">
    <property type="entry name" value="Protein kinase-like (PK-like)"/>
    <property type="match status" value="1"/>
</dbReference>
<evidence type="ECO:0000313" key="1">
    <source>
        <dbReference type="EMBL" id="ARZ70455.1"/>
    </source>
</evidence>
<reference evidence="1 2" key="1">
    <citation type="submission" date="2017-06" db="EMBL/GenBank/DDBJ databases">
        <title>Streptomyces albireticuli Genome sequencing and assembly.</title>
        <authorList>
            <person name="Wang Y."/>
            <person name="Du B."/>
            <person name="Ding Y."/>
            <person name="Liu H."/>
            <person name="Hou Q."/>
            <person name="Liu K."/>
            <person name="Yao L."/>
            <person name="Wang C."/>
        </authorList>
    </citation>
    <scope>NUCLEOTIDE SEQUENCE [LARGE SCALE GENOMIC DNA]</scope>
    <source>
        <strain evidence="1 2">MDJK11</strain>
    </source>
</reference>
<dbReference type="EMBL" id="CP021744">
    <property type="protein sequence ID" value="ARZ70455.1"/>
    <property type="molecule type" value="Genomic_DNA"/>
</dbReference>
<proteinExistence type="predicted"/>
<dbReference type="AlphaFoldDB" id="A0A1Z2L837"/>
<protein>
    <recommendedName>
        <fullName evidence="3">Aminoglycoside phosphotransferase domain-containing protein</fullName>
    </recommendedName>
</protein>
<evidence type="ECO:0000313" key="2">
    <source>
        <dbReference type="Proteomes" id="UP000195755"/>
    </source>
</evidence>
<dbReference type="RefSeq" id="WP_087928400.1">
    <property type="nucleotide sequence ID" value="NZ_CP021744.1"/>
</dbReference>
<dbReference type="Proteomes" id="UP000195755">
    <property type="component" value="Chromosome"/>
</dbReference>
<accession>A0A1Z2L837</accession>
<dbReference type="KEGG" id="salj:SMD11_4862"/>
<name>A0A1Z2L837_9ACTN</name>
<sequence length="388" mass="41103">MAGTSSAAPASADVFAYADQQIEQAAARLWPGAVVRLGVHTPSVTAYVRRVQVDERALFAKISLLGLSLVSVLRGTAGDWAQVRAAQAAYQGSPGTLLEREARGLDILREEAGVLACRVAGHQGGVLFTEHVTGPTLADLLAKEPHRTGELMTRILVELAGLQRPAVARSVDEVAIVERGIGPTFHRKFNGISGPTYLRKAGQTGEVLAGVVGRLRRLQLVPAAGRRPVVYGDLKPDHAVFPDGPEGRPVFLDPGLARGRPQTDAAKLVSRTVLNLVASPPDRAAAKALVGGIAAFADALTADLGPDERAAWIKHLVVLWLMDTTNILSTYLTCPTDLPLPEHAAKITQQAVAVCTLLDRTTANLLAGTDPRAMWRLALADVAKAADR</sequence>
<gene>
    <name evidence="1" type="ORF">SMD11_4862</name>
</gene>
<dbReference type="InterPro" id="IPR011009">
    <property type="entry name" value="Kinase-like_dom_sf"/>
</dbReference>